<dbReference type="RefSeq" id="XP_052944089.1">
    <property type="nucleotide sequence ID" value="XM_053090384.1"/>
</dbReference>
<feature type="chain" id="PRO_5041316073" evidence="2">
    <location>
        <begin position="19"/>
        <end position="684"/>
    </location>
</feature>
<dbReference type="InterPro" id="IPR009880">
    <property type="entry name" value="Glyoxal_oxidase_N"/>
</dbReference>
<dbReference type="Gene3D" id="2.130.10.80">
    <property type="entry name" value="Galactose oxidase/kelch, beta-propeller"/>
    <property type="match status" value="1"/>
</dbReference>
<keyword evidence="1 2" id="KW-0732">Signal</keyword>
<name>A0AA38H5V7_9TREE</name>
<accession>A0AA38H5V7</accession>
<feature type="signal peptide" evidence="2">
    <location>
        <begin position="1"/>
        <end position="18"/>
    </location>
</feature>
<feature type="domain" description="Galactose oxidase-like Early set" evidence="4">
    <location>
        <begin position="502"/>
        <end position="608"/>
    </location>
</feature>
<dbReference type="GeneID" id="77729589"/>
<dbReference type="InterPro" id="IPR011043">
    <property type="entry name" value="Gal_Oxase/kelch_b-propeller"/>
</dbReference>
<dbReference type="SUPFAM" id="SSF50965">
    <property type="entry name" value="Galactose oxidase, central domain"/>
    <property type="match status" value="1"/>
</dbReference>
<dbReference type="InterPro" id="IPR037293">
    <property type="entry name" value="Gal_Oxidase_central_sf"/>
</dbReference>
<dbReference type="Proteomes" id="UP001164286">
    <property type="component" value="Unassembled WGS sequence"/>
</dbReference>
<feature type="domain" description="Glyoxal oxidase N-terminal" evidence="3">
    <location>
        <begin position="176"/>
        <end position="496"/>
    </location>
</feature>
<evidence type="ECO:0000256" key="2">
    <source>
        <dbReference type="SAM" id="SignalP"/>
    </source>
</evidence>
<evidence type="ECO:0000313" key="5">
    <source>
        <dbReference type="EMBL" id="KAI9634312.1"/>
    </source>
</evidence>
<dbReference type="Gene3D" id="2.60.40.10">
    <property type="entry name" value="Immunoglobulins"/>
    <property type="match status" value="1"/>
</dbReference>
<gene>
    <name evidence="5" type="ORF">MKK02DRAFT_38988</name>
</gene>
<dbReference type="PANTHER" id="PTHR32208">
    <property type="entry name" value="SECRETED PROTEIN-RELATED"/>
    <property type="match status" value="1"/>
</dbReference>
<dbReference type="Pfam" id="PF07250">
    <property type="entry name" value="Glyoxal_oxid_N"/>
    <property type="match status" value="1"/>
</dbReference>
<organism evidence="5 6">
    <name type="scientific">Dioszegia hungarica</name>
    <dbReference type="NCBI Taxonomy" id="4972"/>
    <lineage>
        <taxon>Eukaryota</taxon>
        <taxon>Fungi</taxon>
        <taxon>Dikarya</taxon>
        <taxon>Basidiomycota</taxon>
        <taxon>Agaricomycotina</taxon>
        <taxon>Tremellomycetes</taxon>
        <taxon>Tremellales</taxon>
        <taxon>Bulleribasidiaceae</taxon>
        <taxon>Dioszegia</taxon>
    </lineage>
</organism>
<comment type="caution">
    <text evidence="5">The sequence shown here is derived from an EMBL/GenBank/DDBJ whole genome shotgun (WGS) entry which is preliminary data.</text>
</comment>
<proteinExistence type="predicted"/>
<dbReference type="AlphaFoldDB" id="A0AA38H5V7"/>
<sequence>MAPYLASMLALPVLLASASNLLNPAASERQARHRDLARHHTELDRRDVHPVLGRRTLEPRAAQVPLGGFEVVGNSGVSAQMMFLGTAETVFILDKTENNPLQVTVNGKSRAAWGVSYSLSTNVATPMGVTSNTFCAAGMSIATGQWLVFGGNKPVTTDGVAVVDKIANPSGANPYGNTDGGEAIRMLTPCDDGSCAWKEGTQELTMTSKRWYPTVEALGDGSIVIFGGDINGGYVSTYVQNNPTYEFWPKRGAQIKMDFLNATVPMNLFPLTWLMPSGRLFMQAGYSTILYDLATQTEIPLADMPYAQRVYPASGASVMLPLVPANNYQPTILFCGGSDADLSKSSDGGAGFNVTAVPADNTCVRITPEGDAKYYDDDNLPEGRSMGNLIYLPDGKLWLGNGVNMGTAGYGDDKYSFGQSYGQNPIYMPAVYDPSAAKGKRFSRTGLSASQHERMYHSTAILLADGSLLISGSNPNKDVTTVKWGTSYVVERWYPSWYSNTRPKATSDWPMTLTYGGPAWNLNYTQTDKSDPGSTKVVVIRTGFSTHGMNFGQRYLELGATYTLMKDTNEVTMHVSQMPANANIFQPGPAMIFLVVDGVPSTGQMIMIGSGQIGTQPLLPVDPLPTSQVLVSQKAANGTGPAVVVASSVPSSSAKKSAAGAARSLPALGGVLGGIVLLAGMMLA</sequence>
<dbReference type="PANTHER" id="PTHR32208:SF21">
    <property type="entry name" value="LOW QUALITY PROTEIN: ALDEHYDE OXIDASE GLOX-LIKE"/>
    <property type="match status" value="1"/>
</dbReference>
<dbReference type="InterPro" id="IPR013783">
    <property type="entry name" value="Ig-like_fold"/>
</dbReference>
<evidence type="ECO:0000259" key="4">
    <source>
        <dbReference type="Pfam" id="PF09118"/>
    </source>
</evidence>
<evidence type="ECO:0000256" key="1">
    <source>
        <dbReference type="ARBA" id="ARBA00022729"/>
    </source>
</evidence>
<dbReference type="Pfam" id="PF09118">
    <property type="entry name" value="GO-like_E_set"/>
    <property type="match status" value="1"/>
</dbReference>
<evidence type="ECO:0000313" key="6">
    <source>
        <dbReference type="Proteomes" id="UP001164286"/>
    </source>
</evidence>
<dbReference type="SUPFAM" id="SSF81296">
    <property type="entry name" value="E set domains"/>
    <property type="match status" value="1"/>
</dbReference>
<dbReference type="InterPro" id="IPR014756">
    <property type="entry name" value="Ig_E-set"/>
</dbReference>
<dbReference type="CDD" id="cd02851">
    <property type="entry name" value="E_set_GO_C"/>
    <property type="match status" value="1"/>
</dbReference>
<dbReference type="InterPro" id="IPR015202">
    <property type="entry name" value="GO-like_E_set"/>
</dbReference>
<dbReference type="EMBL" id="JAKWFO010000008">
    <property type="protein sequence ID" value="KAI9634312.1"/>
    <property type="molecule type" value="Genomic_DNA"/>
</dbReference>
<reference evidence="5" key="1">
    <citation type="journal article" date="2022" name="G3 (Bethesda)">
        <title>High quality genome of the basidiomycete yeast Dioszegia hungarica PDD-24b-2 isolated from cloud water.</title>
        <authorList>
            <person name="Jarrige D."/>
            <person name="Haridas S."/>
            <person name="Bleykasten-Grosshans C."/>
            <person name="Joly M."/>
            <person name="Nadalig T."/>
            <person name="Sancelme M."/>
            <person name="Vuilleumier S."/>
            <person name="Grigoriev I.V."/>
            <person name="Amato P."/>
            <person name="Bringel F."/>
        </authorList>
    </citation>
    <scope>NUCLEOTIDE SEQUENCE</scope>
    <source>
        <strain evidence="5">PDD-24b-2</strain>
    </source>
</reference>
<protein>
    <submittedName>
        <fullName evidence="5">Glyoxal oxidase N-terminus-domain-containing protein</fullName>
    </submittedName>
</protein>
<evidence type="ECO:0000259" key="3">
    <source>
        <dbReference type="Pfam" id="PF07250"/>
    </source>
</evidence>
<keyword evidence="6" id="KW-1185">Reference proteome</keyword>